<accession>A0A1A6A462</accession>
<feature type="domain" description="Xylanolytic transcriptional activator regulatory" evidence="9">
    <location>
        <begin position="430"/>
        <end position="506"/>
    </location>
</feature>
<keyword evidence="6" id="KW-0804">Transcription</keyword>
<feature type="compositionally biased region" description="Polar residues" evidence="8">
    <location>
        <begin position="171"/>
        <end position="185"/>
    </location>
</feature>
<dbReference type="Pfam" id="PF04082">
    <property type="entry name" value="Fungal_trans"/>
    <property type="match status" value="1"/>
</dbReference>
<dbReference type="CDD" id="cd12148">
    <property type="entry name" value="fungal_TF_MHR"/>
    <property type="match status" value="1"/>
</dbReference>
<feature type="region of interest" description="Disordered" evidence="8">
    <location>
        <begin position="717"/>
        <end position="740"/>
    </location>
</feature>
<evidence type="ECO:0000313" key="11">
    <source>
        <dbReference type="EMBL" id="WWC62255.1"/>
    </source>
</evidence>
<reference evidence="11" key="2">
    <citation type="submission" date="2013-07" db="EMBL/GenBank/DDBJ databases">
        <authorList>
            <consortium name="The Broad Institute Genome Sequencing Platform"/>
            <person name="Cuomo C."/>
            <person name="Litvintseva A."/>
            <person name="Chen Y."/>
            <person name="Heitman J."/>
            <person name="Sun S."/>
            <person name="Springer D."/>
            <person name="Dromer F."/>
            <person name="Young S.K."/>
            <person name="Zeng Q."/>
            <person name="Gargeya S."/>
            <person name="Fitzgerald M."/>
            <person name="Abouelleil A."/>
            <person name="Alvarado L."/>
            <person name="Berlin A.M."/>
            <person name="Chapman S.B."/>
            <person name="Dewar J."/>
            <person name="Goldberg J."/>
            <person name="Griggs A."/>
            <person name="Gujja S."/>
            <person name="Hansen M."/>
            <person name="Howarth C."/>
            <person name="Imamovic A."/>
            <person name="Larimer J."/>
            <person name="McCowan C."/>
            <person name="Murphy C."/>
            <person name="Pearson M."/>
            <person name="Priest M."/>
            <person name="Roberts A."/>
            <person name="Saif S."/>
            <person name="Shea T."/>
            <person name="Sykes S."/>
            <person name="Wortman J."/>
            <person name="Nusbaum C."/>
            <person name="Birren B."/>
        </authorList>
    </citation>
    <scope>NUCLEOTIDE SEQUENCE</scope>
    <source>
        <strain evidence="11">CBS 10117</strain>
    </source>
</reference>
<evidence type="ECO:0000259" key="9">
    <source>
        <dbReference type="SMART" id="SM00906"/>
    </source>
</evidence>
<dbReference type="SMART" id="SM00906">
    <property type="entry name" value="Fungal_trans"/>
    <property type="match status" value="1"/>
</dbReference>
<evidence type="ECO:0000256" key="5">
    <source>
        <dbReference type="ARBA" id="ARBA00023125"/>
    </source>
</evidence>
<feature type="region of interest" description="Disordered" evidence="8">
    <location>
        <begin position="134"/>
        <end position="222"/>
    </location>
</feature>
<gene>
    <name evidence="10" type="ORF">I303_04166</name>
    <name evidence="11" type="ORF">I303_104851</name>
</gene>
<dbReference type="InterPro" id="IPR052202">
    <property type="entry name" value="Yeast_MetPath_Reg"/>
</dbReference>
<keyword evidence="4" id="KW-0805">Transcription regulation</keyword>
<organism evidence="10">
    <name type="scientific">Kwoniella dejecticola CBS 10117</name>
    <dbReference type="NCBI Taxonomy" id="1296121"/>
    <lineage>
        <taxon>Eukaryota</taxon>
        <taxon>Fungi</taxon>
        <taxon>Dikarya</taxon>
        <taxon>Basidiomycota</taxon>
        <taxon>Agaricomycotina</taxon>
        <taxon>Tremellomycetes</taxon>
        <taxon>Tremellales</taxon>
        <taxon>Cryptococcaceae</taxon>
        <taxon>Kwoniella</taxon>
    </lineage>
</organism>
<keyword evidence="2" id="KW-0479">Metal-binding</keyword>
<evidence type="ECO:0000313" key="12">
    <source>
        <dbReference type="Proteomes" id="UP000078595"/>
    </source>
</evidence>
<dbReference type="GeneID" id="28967865"/>
<reference evidence="11" key="3">
    <citation type="submission" date="2024-02" db="EMBL/GenBank/DDBJ databases">
        <title>Comparative genomics of Cryptococcus and Kwoniella reveals pathogenesis evolution and contrasting modes of karyotype evolution via chromosome fusion or intercentromeric recombination.</title>
        <authorList>
            <person name="Coelho M.A."/>
            <person name="David-Palma M."/>
            <person name="Shea T."/>
            <person name="Bowers K."/>
            <person name="McGinley-Smith S."/>
            <person name="Mohammad A.W."/>
            <person name="Gnirke A."/>
            <person name="Yurkov A.M."/>
            <person name="Nowrousian M."/>
            <person name="Sun S."/>
            <person name="Cuomo C.A."/>
            <person name="Heitman J."/>
        </authorList>
    </citation>
    <scope>NUCLEOTIDE SEQUENCE</scope>
    <source>
        <strain evidence="11">CBS 10117</strain>
    </source>
</reference>
<dbReference type="GO" id="GO:0045944">
    <property type="term" value="P:positive regulation of transcription by RNA polymerase II"/>
    <property type="evidence" value="ECO:0007669"/>
    <property type="project" value="TreeGrafter"/>
</dbReference>
<evidence type="ECO:0000313" key="10">
    <source>
        <dbReference type="EMBL" id="OBR84845.1"/>
    </source>
</evidence>
<dbReference type="InterPro" id="IPR007219">
    <property type="entry name" value="XnlR_reg_dom"/>
</dbReference>
<sequence>MHGFEGNSLDLSDQLASQTSDNQSHPTTNPPPLTHQNHSVAQPGPSVSPNGVRSDPTVLLANSLNTPTFASLVQTVQTPALQTDFDWQTWLSSLTDEQRASLPTLNVPQYPPQQDSLDVTAGNAFVSGEAISVFNPSLPSNRNPSDPYQRAQSHSSTAIDLPTRPHRAPSNVRSTLNQPQYSLSGPTEPLSKVTSSTAPHRLPIHPNLPTSPTSGIESDEGSLEDAAKGLAMISLEAAAEPHYVGESSGSLWTTVISGGIHSQQHQQLNDGLKRHGATARKQAEQDIGPSKSTIGELDTLQAIQQPLPSDTNTLALETVFSHLHSRYPFMDWVRFEKQWNEKDRILCAVGQKFPLDRQSSTSAFFILMVLAVSAQLNRDRPLPGLLAPQQYYDLAMPYLSTIVTLHNLPNIQGLLLLAIYSLRDSKGPSVWYLSGVTLRLCIGMGLHRYAAGGAVRTLSKYDIEMRKRVFWSCYTIDRMISLLLGRPPGISDEDIDVDLPEVYEPIEKPTMESLQLSSMLSAIHHIRLKRIESRIQKAVYGIKRQPLQQAADYWELLNDLDSWESSIPAEASSPDHWQSPSCSRDWFLLKGVEARLHLLRPLCAEGQSAGAVFVTHLAAVAARGCEIQKRMHQQGLPMSNASAHSAFICGLALLYALFLQPKVLPLKDVFRAIKATSNTLFTYAQHAHQSVEVLFDVFEDLSAACIEHISRREVMDKVHPPEERRSSVEEWQKASSQATSNLDPAAAGEYVNILETLGFTVTGDSSGQAAYTEPLWDLAAFSPGNLFPFTGSTAAGF</sequence>
<dbReference type="Proteomes" id="UP000078595">
    <property type="component" value="Chromosome 5"/>
</dbReference>
<protein>
    <recommendedName>
        <fullName evidence="9">Xylanolytic transcriptional activator regulatory domain-containing protein</fullName>
    </recommendedName>
</protein>
<dbReference type="VEuPathDB" id="FungiDB:I303_04166"/>
<feature type="compositionally biased region" description="Polar residues" evidence="8">
    <location>
        <begin position="134"/>
        <end position="158"/>
    </location>
</feature>
<dbReference type="EMBL" id="KI894031">
    <property type="protein sequence ID" value="OBR84845.1"/>
    <property type="molecule type" value="Genomic_DNA"/>
</dbReference>
<reference evidence="10" key="1">
    <citation type="submission" date="2013-07" db="EMBL/GenBank/DDBJ databases">
        <title>The Genome Sequence of Cryptococcus dejecticola CBS10117.</title>
        <authorList>
            <consortium name="The Broad Institute Genome Sequencing Platform"/>
            <person name="Cuomo C."/>
            <person name="Litvintseva A."/>
            <person name="Chen Y."/>
            <person name="Heitman J."/>
            <person name="Sun S."/>
            <person name="Springer D."/>
            <person name="Dromer F."/>
            <person name="Young S.K."/>
            <person name="Zeng Q."/>
            <person name="Gargeya S."/>
            <person name="Fitzgerald M."/>
            <person name="Abouelleil A."/>
            <person name="Alvarado L."/>
            <person name="Berlin A.M."/>
            <person name="Chapman S.B."/>
            <person name="Dewar J."/>
            <person name="Goldberg J."/>
            <person name="Griggs A."/>
            <person name="Gujja S."/>
            <person name="Hansen M."/>
            <person name="Howarth C."/>
            <person name="Imamovic A."/>
            <person name="Larimer J."/>
            <person name="McCowan C."/>
            <person name="Murphy C."/>
            <person name="Pearson M."/>
            <person name="Priest M."/>
            <person name="Roberts A."/>
            <person name="Saif S."/>
            <person name="Shea T."/>
            <person name="Sykes S."/>
            <person name="Wortman J."/>
            <person name="Nusbaum C."/>
            <person name="Birren B."/>
        </authorList>
    </citation>
    <scope>NUCLEOTIDE SEQUENCE [LARGE SCALE GENOMIC DNA]</scope>
    <source>
        <strain evidence="10">CBS 10117</strain>
    </source>
</reference>
<comment type="subcellular location">
    <subcellularLocation>
        <location evidence="1">Nucleus</location>
    </subcellularLocation>
</comment>
<dbReference type="KEGG" id="kdj:28967865"/>
<evidence type="ECO:0000256" key="3">
    <source>
        <dbReference type="ARBA" id="ARBA00022833"/>
    </source>
</evidence>
<keyword evidence="7" id="KW-0539">Nucleus</keyword>
<dbReference type="PANTHER" id="PTHR47782:SF12">
    <property type="entry name" value="ZN(II)2CYS6 TRANSCRIPTION FACTOR (EUROFUNG)"/>
    <property type="match status" value="1"/>
</dbReference>
<dbReference type="GO" id="GO:0005634">
    <property type="term" value="C:nucleus"/>
    <property type="evidence" value="ECO:0007669"/>
    <property type="project" value="UniProtKB-SubCell"/>
</dbReference>
<evidence type="ECO:0000256" key="7">
    <source>
        <dbReference type="ARBA" id="ARBA00023242"/>
    </source>
</evidence>
<evidence type="ECO:0000256" key="8">
    <source>
        <dbReference type="SAM" id="MobiDB-lite"/>
    </source>
</evidence>
<feature type="region of interest" description="Disordered" evidence="8">
    <location>
        <begin position="1"/>
        <end position="54"/>
    </location>
</feature>
<evidence type="ECO:0000256" key="1">
    <source>
        <dbReference type="ARBA" id="ARBA00004123"/>
    </source>
</evidence>
<dbReference type="EMBL" id="CP144534">
    <property type="protein sequence ID" value="WWC62255.1"/>
    <property type="molecule type" value="Genomic_DNA"/>
</dbReference>
<feature type="compositionally biased region" description="Polar residues" evidence="8">
    <location>
        <begin position="34"/>
        <end position="51"/>
    </location>
</feature>
<evidence type="ECO:0000256" key="6">
    <source>
        <dbReference type="ARBA" id="ARBA00023163"/>
    </source>
</evidence>
<feature type="compositionally biased region" description="Polar residues" evidence="8">
    <location>
        <begin position="9"/>
        <end position="27"/>
    </location>
</feature>
<dbReference type="RefSeq" id="XP_018262687.1">
    <property type="nucleotide sequence ID" value="XM_018407476.1"/>
</dbReference>
<keyword evidence="3" id="KW-0862">Zinc</keyword>
<feature type="compositionally biased region" description="Basic and acidic residues" evidence="8">
    <location>
        <begin position="717"/>
        <end position="732"/>
    </location>
</feature>
<evidence type="ECO:0000256" key="2">
    <source>
        <dbReference type="ARBA" id="ARBA00022723"/>
    </source>
</evidence>
<dbReference type="PANTHER" id="PTHR47782">
    <property type="entry name" value="ZN(II)2CYS6 TRANSCRIPTION FACTOR (EUROFUNG)-RELATED"/>
    <property type="match status" value="1"/>
</dbReference>
<keyword evidence="5" id="KW-0238">DNA-binding</keyword>
<dbReference type="GO" id="GO:0008270">
    <property type="term" value="F:zinc ion binding"/>
    <property type="evidence" value="ECO:0007669"/>
    <property type="project" value="InterPro"/>
</dbReference>
<proteinExistence type="predicted"/>
<name>A0A1A6A462_9TREE</name>
<keyword evidence="12" id="KW-1185">Reference proteome</keyword>
<dbReference type="GO" id="GO:0043565">
    <property type="term" value="F:sequence-specific DNA binding"/>
    <property type="evidence" value="ECO:0007669"/>
    <property type="project" value="TreeGrafter"/>
</dbReference>
<dbReference type="OrthoDB" id="3364175at2759"/>
<dbReference type="GO" id="GO:0006351">
    <property type="term" value="P:DNA-templated transcription"/>
    <property type="evidence" value="ECO:0007669"/>
    <property type="project" value="InterPro"/>
</dbReference>
<dbReference type="AlphaFoldDB" id="A0A1A6A462"/>
<dbReference type="GO" id="GO:0000981">
    <property type="term" value="F:DNA-binding transcription factor activity, RNA polymerase II-specific"/>
    <property type="evidence" value="ECO:0007669"/>
    <property type="project" value="TreeGrafter"/>
</dbReference>
<evidence type="ECO:0000256" key="4">
    <source>
        <dbReference type="ARBA" id="ARBA00023015"/>
    </source>
</evidence>